<feature type="region of interest" description="Disordered" evidence="1">
    <location>
        <begin position="69"/>
        <end position="102"/>
    </location>
</feature>
<proteinExistence type="predicted"/>
<feature type="compositionally biased region" description="Basic residues" evidence="1">
    <location>
        <begin position="321"/>
        <end position="336"/>
    </location>
</feature>
<evidence type="ECO:0000256" key="1">
    <source>
        <dbReference type="SAM" id="MobiDB-lite"/>
    </source>
</evidence>
<dbReference type="EMBL" id="CP144103">
    <property type="protein sequence ID" value="WWC89742.1"/>
    <property type="molecule type" value="Genomic_DNA"/>
</dbReference>
<dbReference type="RefSeq" id="XP_066076505.1">
    <property type="nucleotide sequence ID" value="XM_066220408.1"/>
</dbReference>
<accession>A0AAX4JYD9</accession>
<keyword evidence="3" id="KW-1185">Reference proteome</keyword>
<reference evidence="2 3" key="1">
    <citation type="submission" date="2024-01" db="EMBL/GenBank/DDBJ databases">
        <title>Comparative genomics of Cryptococcus and Kwoniella reveals pathogenesis evolution and contrasting modes of karyotype evolution via chromosome fusion or intercentromeric recombination.</title>
        <authorList>
            <person name="Coelho M.A."/>
            <person name="David-Palma M."/>
            <person name="Shea T."/>
            <person name="Bowers K."/>
            <person name="McGinley-Smith S."/>
            <person name="Mohammad A.W."/>
            <person name="Gnirke A."/>
            <person name="Yurkov A.M."/>
            <person name="Nowrousian M."/>
            <person name="Sun S."/>
            <person name="Cuomo C.A."/>
            <person name="Heitman J."/>
        </authorList>
    </citation>
    <scope>NUCLEOTIDE SEQUENCE [LARGE SCALE GENOMIC DNA]</scope>
    <source>
        <strain evidence="2 3">CBS 6074</strain>
    </source>
</reference>
<protein>
    <submittedName>
        <fullName evidence="2">Uncharacterized protein</fullName>
    </submittedName>
</protein>
<dbReference type="Proteomes" id="UP001355207">
    <property type="component" value="Chromosome 6"/>
</dbReference>
<dbReference type="AlphaFoldDB" id="A0AAX4JYD9"/>
<sequence length="336" mass="36666">MSTINTNSQQAIPTEALSLSASIFFNSIDSWIPSNFGESSKSSSSTILNSKKDDSDFNNLLIKPNFINNGIPGQPSSSISNDRLGLGHPSLDSPIPSQQRNGLIGLSKKLNLERKGKAKEEFNAFSTHNEDDQDEEESKGRGSSKSSSSQKKHKSIDPFSTAKKNKKKDPFAIGNNKVHPAVAAGMNNRLNLEDDIPLQNDTSGGEEEEDGPPFPPFPPSISRQTTPINTLAASSPSGSGVFPYDGPRPFGSPSKSKKSGKRPLNDNDDEGENEDEENDTEGKDQHREQRTEGDQSDQTVINEDNNDKEVLQGPTSVKSKTQLRREKRKRAKLSKS</sequence>
<feature type="region of interest" description="Disordered" evidence="1">
    <location>
        <begin position="121"/>
        <end position="336"/>
    </location>
</feature>
<feature type="compositionally biased region" description="Acidic residues" evidence="1">
    <location>
        <begin position="266"/>
        <end position="279"/>
    </location>
</feature>
<evidence type="ECO:0000313" key="3">
    <source>
        <dbReference type="Proteomes" id="UP001355207"/>
    </source>
</evidence>
<feature type="compositionally biased region" description="Basic and acidic residues" evidence="1">
    <location>
        <begin position="280"/>
        <end position="293"/>
    </location>
</feature>
<dbReference type="GeneID" id="91095337"/>
<organism evidence="2 3">
    <name type="scientific">Kwoniella dendrophila CBS 6074</name>
    <dbReference type="NCBI Taxonomy" id="1295534"/>
    <lineage>
        <taxon>Eukaryota</taxon>
        <taxon>Fungi</taxon>
        <taxon>Dikarya</taxon>
        <taxon>Basidiomycota</taxon>
        <taxon>Agaricomycotina</taxon>
        <taxon>Tremellomycetes</taxon>
        <taxon>Tremellales</taxon>
        <taxon>Cryptococcaceae</taxon>
        <taxon>Kwoniella</taxon>
    </lineage>
</organism>
<feature type="compositionally biased region" description="Polar residues" evidence="1">
    <location>
        <begin position="221"/>
        <end position="238"/>
    </location>
</feature>
<gene>
    <name evidence="2" type="ORF">L201_004667</name>
</gene>
<name>A0AAX4JYD9_9TREE</name>
<evidence type="ECO:0000313" key="2">
    <source>
        <dbReference type="EMBL" id="WWC89742.1"/>
    </source>
</evidence>